<feature type="domain" description="Zinc finger CHCC-type" evidence="1">
    <location>
        <begin position="30"/>
        <end position="68"/>
    </location>
</feature>
<dbReference type="Gene3D" id="2.60.260.40">
    <property type="entry name" value="q5lls5 like domains"/>
    <property type="match status" value="1"/>
</dbReference>
<dbReference type="EMBL" id="MBDO02000240">
    <property type="protein sequence ID" value="RLN59026.1"/>
    <property type="molecule type" value="Genomic_DNA"/>
</dbReference>
<evidence type="ECO:0000313" key="2">
    <source>
        <dbReference type="EMBL" id="RLN46006.1"/>
    </source>
</evidence>
<dbReference type="EMBL" id="MBAD02002615">
    <property type="protein sequence ID" value="RLN46006.1"/>
    <property type="molecule type" value="Genomic_DNA"/>
</dbReference>
<dbReference type="AlphaFoldDB" id="A0A3F2RKC9"/>
<evidence type="ECO:0000259" key="1">
    <source>
        <dbReference type="Pfam" id="PF10276"/>
    </source>
</evidence>
<dbReference type="Pfam" id="PF10276">
    <property type="entry name" value="zf-CHCC"/>
    <property type="match status" value="1"/>
</dbReference>
<proteinExistence type="predicted"/>
<gene>
    <name evidence="2" type="ORF">BBJ29_003828</name>
    <name evidence="3" type="ORF">BBP00_00006721</name>
</gene>
<evidence type="ECO:0000313" key="4">
    <source>
        <dbReference type="Proteomes" id="UP000277300"/>
    </source>
</evidence>
<organism evidence="3 4">
    <name type="scientific">Phytophthora kernoviae</name>
    <dbReference type="NCBI Taxonomy" id="325452"/>
    <lineage>
        <taxon>Eukaryota</taxon>
        <taxon>Sar</taxon>
        <taxon>Stramenopiles</taxon>
        <taxon>Oomycota</taxon>
        <taxon>Peronosporomycetes</taxon>
        <taxon>Peronosporales</taxon>
        <taxon>Peronosporaceae</taxon>
        <taxon>Phytophthora</taxon>
    </lineage>
</organism>
<dbReference type="Proteomes" id="UP000277300">
    <property type="component" value="Unassembled WGS sequence"/>
</dbReference>
<dbReference type="InterPro" id="IPR019401">
    <property type="entry name" value="Znf_CHCC"/>
</dbReference>
<reference evidence="4 5" key="1">
    <citation type="submission" date="2018-07" db="EMBL/GenBank/DDBJ databases">
        <title>Genome sequencing of oomycete isolates from Chile give support for New Zealand origin for Phytophthora kernoviae and make available the first Nothophytophthora sp. genome.</title>
        <authorList>
            <person name="Studholme D.J."/>
            <person name="Sanfuentes E."/>
            <person name="Panda P."/>
            <person name="Hill R."/>
            <person name="Sambles C."/>
            <person name="Grant M."/>
            <person name="Williams N.M."/>
            <person name="Mcdougal R.L."/>
        </authorList>
    </citation>
    <scope>NUCLEOTIDE SEQUENCE [LARGE SCALE GENOMIC DNA]</scope>
    <source>
        <strain evidence="3">Chile6</strain>
        <strain evidence="2">Chile7</strain>
    </source>
</reference>
<evidence type="ECO:0000313" key="3">
    <source>
        <dbReference type="EMBL" id="RLN59026.1"/>
    </source>
</evidence>
<dbReference type="Proteomes" id="UP000284657">
    <property type="component" value="Unassembled WGS sequence"/>
</dbReference>
<evidence type="ECO:0000313" key="5">
    <source>
        <dbReference type="Proteomes" id="UP000284657"/>
    </source>
</evidence>
<sequence>MHLEAPTLTATSSDAEQRIAQVPIVEVARNVAVCGGGSGALRHSVEYIQLDTAKHRSAQTCKYCGVWYKMKAGFHGGH</sequence>
<accession>A0A3F2RKC9</accession>
<protein>
    <recommendedName>
        <fullName evidence="1">Zinc finger CHCC-type domain-containing protein</fullName>
    </recommendedName>
</protein>
<comment type="caution">
    <text evidence="3">The sequence shown here is derived from an EMBL/GenBank/DDBJ whole genome shotgun (WGS) entry which is preliminary data.</text>
</comment>
<dbReference type="OrthoDB" id="307899at2759"/>
<name>A0A3F2RKC9_9STRA</name>